<dbReference type="PANTHER" id="PTHR48106">
    <property type="entry name" value="QUINONE OXIDOREDUCTASE PIG3-RELATED"/>
    <property type="match status" value="1"/>
</dbReference>
<dbReference type="InterPro" id="IPR036291">
    <property type="entry name" value="NAD(P)-bd_dom_sf"/>
</dbReference>
<organism evidence="7">
    <name type="scientific">Dissoconium aciculare CBS 342.82</name>
    <dbReference type="NCBI Taxonomy" id="1314786"/>
    <lineage>
        <taxon>Eukaryota</taxon>
        <taxon>Fungi</taxon>
        <taxon>Dikarya</taxon>
        <taxon>Ascomycota</taxon>
        <taxon>Pezizomycotina</taxon>
        <taxon>Dothideomycetes</taxon>
        <taxon>Dothideomycetidae</taxon>
        <taxon>Mycosphaerellales</taxon>
        <taxon>Dissoconiaceae</taxon>
        <taxon>Dissoconium</taxon>
    </lineage>
</organism>
<dbReference type="InterPro" id="IPR013149">
    <property type="entry name" value="ADH-like_C"/>
</dbReference>
<dbReference type="Gene3D" id="3.90.180.10">
    <property type="entry name" value="Medium-chain alcohol dehydrogenases, catalytic domain"/>
    <property type="match status" value="1"/>
</dbReference>
<dbReference type="AlphaFoldDB" id="A0A6J3M017"/>
<dbReference type="SUPFAM" id="SSF51735">
    <property type="entry name" value="NAD(P)-binding Rossmann-fold domains"/>
    <property type="match status" value="1"/>
</dbReference>
<sequence>MAATPSTMKAVVIEKTGGTEVLQYKTDVAVSEPKEGEVLIKNDFLGVNFIDTYFRSGLYPAPGFPYILGREGAGTVVKLGSGAVQNLQIGDQVVWMGERGYAEYTVTPAAKAIKLPSSLSTKVAAAALLQGLTALTFIREAHAVKKDDWVLVHAAAGGTGLWLVQLLKAVGAKIIGTASTEEKIALATKAGATHMINYSKEDVKSKVLELTNGEGCIAIFDGVGKDTFDLSLELVARKGSLISFGNASGAVPPVTIARLSAKNARLMRPTLFGYIATREEFEQYTNELLSFVADGKIDVRIHEVYPLSEVKRAQEDLEGRKTTGKLLLDPSK</sequence>
<proteinExistence type="predicted"/>
<feature type="domain" description="Enoyl reductase (ER)" evidence="5">
    <location>
        <begin position="17"/>
        <end position="328"/>
    </location>
</feature>
<dbReference type="InterPro" id="IPR011032">
    <property type="entry name" value="GroES-like_sf"/>
</dbReference>
<dbReference type="InterPro" id="IPR020843">
    <property type="entry name" value="ER"/>
</dbReference>
<dbReference type="GeneID" id="54364629"/>
<name>A0A6J3M017_9PEZI</name>
<dbReference type="OrthoDB" id="48317at2759"/>
<keyword evidence="2" id="KW-0560">Oxidoreductase</keyword>
<dbReference type="InterPro" id="IPR047618">
    <property type="entry name" value="QOR-like"/>
</dbReference>
<accession>A0A6J3M017</accession>
<dbReference type="InterPro" id="IPR013154">
    <property type="entry name" value="ADH-like_N"/>
</dbReference>
<dbReference type="CDD" id="cd05286">
    <property type="entry name" value="QOR2"/>
    <property type="match status" value="1"/>
</dbReference>
<evidence type="ECO:0000313" key="6">
    <source>
        <dbReference type="Proteomes" id="UP000504637"/>
    </source>
</evidence>
<dbReference type="GO" id="GO:0005829">
    <property type="term" value="C:cytosol"/>
    <property type="evidence" value="ECO:0007669"/>
    <property type="project" value="TreeGrafter"/>
</dbReference>
<dbReference type="GO" id="GO:0008270">
    <property type="term" value="F:zinc ion binding"/>
    <property type="evidence" value="ECO:0007669"/>
    <property type="project" value="InterPro"/>
</dbReference>
<reference evidence="7" key="3">
    <citation type="submission" date="2025-08" db="UniProtKB">
        <authorList>
            <consortium name="RefSeq"/>
        </authorList>
    </citation>
    <scope>IDENTIFICATION</scope>
    <source>
        <strain evidence="7">CBS 342.82</strain>
    </source>
</reference>
<keyword evidence="1" id="KW-0521">NADP</keyword>
<dbReference type="PANTHER" id="PTHR48106:SF13">
    <property type="entry name" value="QUINONE OXIDOREDUCTASE-RELATED"/>
    <property type="match status" value="1"/>
</dbReference>
<dbReference type="GO" id="GO:0035925">
    <property type="term" value="F:mRNA 3'-UTR AU-rich region binding"/>
    <property type="evidence" value="ECO:0007669"/>
    <property type="project" value="TreeGrafter"/>
</dbReference>
<dbReference type="GO" id="GO:0070402">
    <property type="term" value="F:NADPH binding"/>
    <property type="evidence" value="ECO:0007669"/>
    <property type="project" value="TreeGrafter"/>
</dbReference>
<dbReference type="SMART" id="SM00829">
    <property type="entry name" value="PKS_ER"/>
    <property type="match status" value="1"/>
</dbReference>
<evidence type="ECO:0000256" key="4">
    <source>
        <dbReference type="ARBA" id="ARBA00070796"/>
    </source>
</evidence>
<dbReference type="FunFam" id="3.40.50.720:FF:000053">
    <property type="entry name" value="Quinone oxidoreductase 1"/>
    <property type="match status" value="1"/>
</dbReference>
<dbReference type="Pfam" id="PF08240">
    <property type="entry name" value="ADH_N"/>
    <property type="match status" value="1"/>
</dbReference>
<reference evidence="7" key="2">
    <citation type="submission" date="2020-04" db="EMBL/GenBank/DDBJ databases">
        <authorList>
            <consortium name="NCBI Genome Project"/>
        </authorList>
    </citation>
    <scope>NUCLEOTIDE SEQUENCE</scope>
    <source>
        <strain evidence="7">CBS 342.82</strain>
    </source>
</reference>
<dbReference type="RefSeq" id="XP_033458411.1">
    <property type="nucleotide sequence ID" value="XM_033606829.1"/>
</dbReference>
<reference evidence="7" key="1">
    <citation type="submission" date="2020-01" db="EMBL/GenBank/DDBJ databases">
        <authorList>
            <consortium name="DOE Joint Genome Institute"/>
            <person name="Haridas S."/>
            <person name="Albert R."/>
            <person name="Binder M."/>
            <person name="Bloem J."/>
            <person name="Labutti K."/>
            <person name="Salamov A."/>
            <person name="Andreopoulos B."/>
            <person name="Baker S.E."/>
            <person name="Barry K."/>
            <person name="Bills G."/>
            <person name="Bluhm B.H."/>
            <person name="Cannon C."/>
            <person name="Castanera R."/>
            <person name="Culley D.E."/>
            <person name="Daum C."/>
            <person name="Ezra D."/>
            <person name="Gonzalez J.B."/>
            <person name="Henrissat B."/>
            <person name="Kuo A."/>
            <person name="Liang C."/>
            <person name="Lipzen A."/>
            <person name="Lutzoni F."/>
            <person name="Magnuson J."/>
            <person name="Mondo S."/>
            <person name="Nolan M."/>
            <person name="Ohm R."/>
            <person name="Pangilinan J."/>
            <person name="Park H.-J."/>
            <person name="Ramirez L."/>
            <person name="Alfaro M."/>
            <person name="Sun H."/>
            <person name="Tritt A."/>
            <person name="Yoshinaga Y."/>
            <person name="Zwiers L.-H."/>
            <person name="Turgeon B.G."/>
            <person name="Goodwin S.B."/>
            <person name="Spatafora J.W."/>
            <person name="Crous P.W."/>
            <person name="Grigoriev I.V."/>
        </authorList>
    </citation>
    <scope>NUCLEOTIDE SEQUENCE</scope>
    <source>
        <strain evidence="7">CBS 342.82</strain>
    </source>
</reference>
<evidence type="ECO:0000256" key="3">
    <source>
        <dbReference type="ARBA" id="ARBA00043088"/>
    </source>
</evidence>
<dbReference type="SUPFAM" id="SSF50129">
    <property type="entry name" value="GroES-like"/>
    <property type="match status" value="1"/>
</dbReference>
<evidence type="ECO:0000259" key="5">
    <source>
        <dbReference type="SMART" id="SM00829"/>
    </source>
</evidence>
<dbReference type="InterPro" id="IPR002364">
    <property type="entry name" value="Quin_OxRdtase/zeta-crystal_CS"/>
</dbReference>
<dbReference type="PROSITE" id="PS01162">
    <property type="entry name" value="QOR_ZETA_CRYSTAL"/>
    <property type="match status" value="1"/>
</dbReference>
<dbReference type="GO" id="GO:0003960">
    <property type="term" value="F:quinone reductase (NADPH) activity"/>
    <property type="evidence" value="ECO:0007669"/>
    <property type="project" value="InterPro"/>
</dbReference>
<dbReference type="Pfam" id="PF00107">
    <property type="entry name" value="ADH_zinc_N"/>
    <property type="match status" value="1"/>
</dbReference>
<dbReference type="Gene3D" id="3.40.50.720">
    <property type="entry name" value="NAD(P)-binding Rossmann-like Domain"/>
    <property type="match status" value="1"/>
</dbReference>
<evidence type="ECO:0000256" key="1">
    <source>
        <dbReference type="ARBA" id="ARBA00022857"/>
    </source>
</evidence>
<gene>
    <name evidence="7" type="ORF">K489DRAFT_395132</name>
</gene>
<keyword evidence="6" id="KW-1185">Reference proteome</keyword>
<protein>
    <recommendedName>
        <fullName evidence="4">Probable quinone oxidoreductase</fullName>
    </recommendedName>
    <alternativeName>
        <fullName evidence="3">NADPH:quinone reductase</fullName>
    </alternativeName>
</protein>
<evidence type="ECO:0000256" key="2">
    <source>
        <dbReference type="ARBA" id="ARBA00023002"/>
    </source>
</evidence>
<dbReference type="Proteomes" id="UP000504637">
    <property type="component" value="Unplaced"/>
</dbReference>
<evidence type="ECO:0000313" key="7">
    <source>
        <dbReference type="RefSeq" id="XP_033458411.1"/>
    </source>
</evidence>